<reference evidence="1" key="1">
    <citation type="journal article" date="2012" name="PLoS ONE">
        <title>Gene sets for utilization of primary and secondary nutrition supplies in the distal gut of endangered iberian lynx.</title>
        <authorList>
            <person name="Alcaide M."/>
            <person name="Messina E."/>
            <person name="Richter M."/>
            <person name="Bargiela R."/>
            <person name="Peplies J."/>
            <person name="Huws S.A."/>
            <person name="Newbold C.J."/>
            <person name="Golyshin P.N."/>
            <person name="Simon M.A."/>
            <person name="Lopez G."/>
            <person name="Yakimov M.M."/>
            <person name="Ferrer M."/>
        </authorList>
    </citation>
    <scope>NUCLEOTIDE SEQUENCE</scope>
</reference>
<protein>
    <submittedName>
        <fullName evidence="1">Uncharacterized protein</fullName>
    </submittedName>
</protein>
<gene>
    <name evidence="1" type="ORF">EVA_17123</name>
</gene>
<evidence type="ECO:0000313" key="1">
    <source>
        <dbReference type="EMBL" id="EJW94769.1"/>
    </source>
</evidence>
<comment type="caution">
    <text evidence="1">The sequence shown here is derived from an EMBL/GenBank/DDBJ whole genome shotgun (WGS) entry which is preliminary data.</text>
</comment>
<feature type="non-terminal residue" evidence="1">
    <location>
        <position position="1"/>
    </location>
</feature>
<dbReference type="EMBL" id="AMCI01006183">
    <property type="protein sequence ID" value="EJW94769.1"/>
    <property type="molecule type" value="Genomic_DNA"/>
</dbReference>
<sequence length="20" mass="2151">KTSPNYLLFMQKGGADGPIL</sequence>
<dbReference type="AlphaFoldDB" id="J9G5H3"/>
<proteinExistence type="predicted"/>
<accession>J9G5H3</accession>
<organism evidence="1">
    <name type="scientific">gut metagenome</name>
    <dbReference type="NCBI Taxonomy" id="749906"/>
    <lineage>
        <taxon>unclassified sequences</taxon>
        <taxon>metagenomes</taxon>
        <taxon>organismal metagenomes</taxon>
    </lineage>
</organism>
<name>J9G5H3_9ZZZZ</name>